<dbReference type="PANTHER" id="PTHR23028:SF53">
    <property type="entry name" value="ACYL_TRANSF_3 DOMAIN-CONTAINING PROTEIN"/>
    <property type="match status" value="1"/>
</dbReference>
<feature type="domain" description="Acyltransferase 3" evidence="2">
    <location>
        <begin position="2"/>
        <end position="288"/>
    </location>
</feature>
<accession>A0A084EPC1</accession>
<dbReference type="InterPro" id="IPR002656">
    <property type="entry name" value="Acyl_transf_3_dom"/>
</dbReference>
<feature type="transmembrane region" description="Helical" evidence="1">
    <location>
        <begin position="237"/>
        <end position="257"/>
    </location>
</feature>
<organism evidence="3 4">
    <name type="scientific">Sphingobium yanoikuyae</name>
    <name type="common">Sphingomonas yanoikuyae</name>
    <dbReference type="NCBI Taxonomy" id="13690"/>
    <lineage>
        <taxon>Bacteria</taxon>
        <taxon>Pseudomonadati</taxon>
        <taxon>Pseudomonadota</taxon>
        <taxon>Alphaproteobacteria</taxon>
        <taxon>Sphingomonadales</taxon>
        <taxon>Sphingomonadaceae</taxon>
        <taxon>Sphingobium</taxon>
    </lineage>
</organism>
<evidence type="ECO:0000259" key="2">
    <source>
        <dbReference type="Pfam" id="PF01757"/>
    </source>
</evidence>
<protein>
    <submittedName>
        <fullName evidence="3">Putative membrane-located cell surface saccharide saccharideacetylase protein</fullName>
    </submittedName>
</protein>
<dbReference type="GO" id="GO:0016020">
    <property type="term" value="C:membrane"/>
    <property type="evidence" value="ECO:0007669"/>
    <property type="project" value="TreeGrafter"/>
</dbReference>
<dbReference type="PATRIC" id="fig|13690.10.peg.1510"/>
<keyword evidence="1" id="KW-0812">Transmembrane</keyword>
<reference evidence="3 4" key="1">
    <citation type="submission" date="2014-03" db="EMBL/GenBank/DDBJ databases">
        <title>Genome sequence of Sphingobium yanoikuyae B1.</title>
        <authorList>
            <person name="Gan H.M."/>
            <person name="Gan H.Y."/>
            <person name="Savka M.A."/>
        </authorList>
    </citation>
    <scope>NUCLEOTIDE SEQUENCE [LARGE SCALE GENOMIC DNA]</scope>
    <source>
        <strain evidence="3 4">B1</strain>
    </source>
</reference>
<evidence type="ECO:0000256" key="1">
    <source>
        <dbReference type="SAM" id="Phobius"/>
    </source>
</evidence>
<feature type="transmembrane region" description="Helical" evidence="1">
    <location>
        <begin position="46"/>
        <end position="64"/>
    </location>
</feature>
<sequence>MFGHAGVRLFFVLSGYLITLMLVQYLDARDAGRAPPLWHFYARRALRLWPAYILILGIATLLDWQDIRSVFWWHFLYGSNFLFAYTNDWQPWATAGWWSLSVEEQFYLIWPPVLLMTPQRFRVMAAVAFCALGIGLRLMLDPETVAFTTLPFSSFDALAGGALLAMADHRRKLSHWFPMVVPLALLGILFSWQFSSWLIVHIDETLCVLLFAGVVAFARQGYRGPAQWILGNPILRYLGRISYGMYLYHLFVMAFLFRDAARYSVMFQSRGWALMLFGTVITVALASLSWYLLEAPINRLKQRFPFPQ</sequence>
<comment type="caution">
    <text evidence="3">The sequence shown here is derived from an EMBL/GenBank/DDBJ whole genome shotgun (WGS) entry which is preliminary data.</text>
</comment>
<feature type="transmembrane region" description="Helical" evidence="1">
    <location>
        <begin position="121"/>
        <end position="140"/>
    </location>
</feature>
<dbReference type="EMBL" id="JGVR01000007">
    <property type="protein sequence ID" value="KEZ19813.1"/>
    <property type="molecule type" value="Genomic_DNA"/>
</dbReference>
<keyword evidence="1" id="KW-1133">Transmembrane helix</keyword>
<dbReference type="Pfam" id="PF01757">
    <property type="entry name" value="Acyl_transf_3"/>
    <property type="match status" value="1"/>
</dbReference>
<dbReference type="GO" id="GO:0000271">
    <property type="term" value="P:polysaccharide biosynthetic process"/>
    <property type="evidence" value="ECO:0007669"/>
    <property type="project" value="TreeGrafter"/>
</dbReference>
<dbReference type="Proteomes" id="UP000028534">
    <property type="component" value="Unassembled WGS sequence"/>
</dbReference>
<gene>
    <name evidence="3" type="ORF">CP98_01463</name>
</gene>
<dbReference type="GO" id="GO:0016747">
    <property type="term" value="F:acyltransferase activity, transferring groups other than amino-acyl groups"/>
    <property type="evidence" value="ECO:0007669"/>
    <property type="project" value="InterPro"/>
</dbReference>
<feature type="transmembrane region" description="Helical" evidence="1">
    <location>
        <begin position="173"/>
        <end position="192"/>
    </location>
</feature>
<dbReference type="InterPro" id="IPR050879">
    <property type="entry name" value="Acyltransferase_3"/>
</dbReference>
<dbReference type="eggNOG" id="COG1835">
    <property type="taxonomic scope" value="Bacteria"/>
</dbReference>
<evidence type="ECO:0000313" key="3">
    <source>
        <dbReference type="EMBL" id="KEZ19813.1"/>
    </source>
</evidence>
<proteinExistence type="predicted"/>
<dbReference type="AlphaFoldDB" id="A0A084EPC1"/>
<feature type="transmembrane region" description="Helical" evidence="1">
    <location>
        <begin position="146"/>
        <end position="166"/>
    </location>
</feature>
<name>A0A084EPC1_SPHYA</name>
<keyword evidence="1" id="KW-0472">Membrane</keyword>
<evidence type="ECO:0000313" key="4">
    <source>
        <dbReference type="Proteomes" id="UP000028534"/>
    </source>
</evidence>
<dbReference type="PANTHER" id="PTHR23028">
    <property type="entry name" value="ACETYLTRANSFERASE"/>
    <property type="match status" value="1"/>
</dbReference>
<feature type="transmembrane region" description="Helical" evidence="1">
    <location>
        <begin position="272"/>
        <end position="293"/>
    </location>
</feature>
<feature type="transmembrane region" description="Helical" evidence="1">
    <location>
        <begin position="198"/>
        <end position="217"/>
    </location>
</feature>
<feature type="transmembrane region" description="Helical" evidence="1">
    <location>
        <begin position="7"/>
        <end position="26"/>
    </location>
</feature>